<organism evidence="2 3">
    <name type="scientific">Arenibacter arenosicollis</name>
    <dbReference type="NCBI Taxonomy" id="2762274"/>
    <lineage>
        <taxon>Bacteria</taxon>
        <taxon>Pseudomonadati</taxon>
        <taxon>Bacteroidota</taxon>
        <taxon>Flavobacteriia</taxon>
        <taxon>Flavobacteriales</taxon>
        <taxon>Flavobacteriaceae</taxon>
        <taxon>Arenibacter</taxon>
    </lineage>
</organism>
<dbReference type="EMBL" id="JACLHY010000006">
    <property type="protein sequence ID" value="MBC8768055.1"/>
    <property type="molecule type" value="Genomic_DNA"/>
</dbReference>
<feature type="compositionally biased region" description="Acidic residues" evidence="1">
    <location>
        <begin position="122"/>
        <end position="142"/>
    </location>
</feature>
<proteinExistence type="predicted"/>
<dbReference type="RefSeq" id="WP_187583503.1">
    <property type="nucleotide sequence ID" value="NZ_JACLHY010000006.1"/>
</dbReference>
<reference evidence="2 3" key="1">
    <citation type="submission" date="2020-08" db="EMBL/GenBank/DDBJ databases">
        <title>Arenibacter gaetbuli sp. nov., isolated from a sand dune.</title>
        <authorList>
            <person name="Park S."/>
            <person name="Yoon J.-H."/>
        </authorList>
    </citation>
    <scope>NUCLEOTIDE SEQUENCE [LARGE SCALE GENOMIC DNA]</scope>
    <source>
        <strain evidence="2 3">BSSL-BM3</strain>
    </source>
</reference>
<dbReference type="InterPro" id="IPR007139">
    <property type="entry name" value="DUF349"/>
</dbReference>
<protein>
    <submittedName>
        <fullName evidence="2">DUF349 domain-containing protein</fullName>
    </submittedName>
</protein>
<feature type="compositionally biased region" description="Acidic residues" evidence="1">
    <location>
        <begin position="730"/>
        <end position="746"/>
    </location>
</feature>
<sequence length="746" mass="88117">MLEDKEDKLQNNVGTEETSENTESTNISDTEAETNSSLKPEDKETDSGINTAEASVKESESEEAEAKEEKELVAEKPEKPSAKETPEEIVSDKKNEASNEKAVESTTDQKSEKEIVEKEETAEKEEDVLEEIDESNAEDAEDSDNHQRHHIPMPDYHAMSMENLVGELQRLVRNEKVQAIKKHVDGIKYEFDLKFQEFIDEKKEDFVNSGGNEIDFRYNSVTKRQFNEVYSDYREKRNSYYKSLEQGLKSNLTQRLEIINELKALVNVEEDINTTYKNFKDLQERWKNAGPIPRTNYNDVWRTYHHHIEIFYDFLHLNRELRDLDFKHNYEEKLKIVVRAEELVQIEDLNKAFQELQTLHKIWKEDIGPVGKEHREEIWDRFSNATKLLHQRRQEYFKDLEKVYEQNLERKNEIIQSISSIATHIASSHKELQQQIREVEKLRDSFFKAGKVPQKVNEKTWASFKDAVREFNRNKNNYYKNLKKDQQVNLDKKRALLELAVSLKDSEDWDTTTQELKRIQNEWKKIGHVPRKYSDKIWKEFKTACNHYFDRFHALKNEAHKEEAENFERKNACLENLKTFELSGDKDKDLTTIKEFISEWKEAGRVPFNKKSINAKFNKILDALFKKLNVNRQEAELLKYGNKIQQLANNDNDYAISNERTFIRRKIDESKSEIRQLENNLQFFSNASEDNPLVKEVIKNINNHKDSLATWKAKLKKLNILENNLMKEMEETEETDNEEDSATDEE</sequence>
<evidence type="ECO:0000313" key="3">
    <source>
        <dbReference type="Proteomes" id="UP000618952"/>
    </source>
</evidence>
<feature type="region of interest" description="Disordered" evidence="1">
    <location>
        <begin position="727"/>
        <end position="746"/>
    </location>
</feature>
<feature type="region of interest" description="Disordered" evidence="1">
    <location>
        <begin position="1"/>
        <end position="150"/>
    </location>
</feature>
<evidence type="ECO:0000256" key="1">
    <source>
        <dbReference type="SAM" id="MobiDB-lite"/>
    </source>
</evidence>
<dbReference type="Proteomes" id="UP000618952">
    <property type="component" value="Unassembled WGS sequence"/>
</dbReference>
<gene>
    <name evidence="2" type="ORF">H4O18_08625</name>
</gene>
<dbReference type="Pfam" id="PF03993">
    <property type="entry name" value="DUF349"/>
    <property type="match status" value="5"/>
</dbReference>
<evidence type="ECO:0000313" key="2">
    <source>
        <dbReference type="EMBL" id="MBC8768055.1"/>
    </source>
</evidence>
<accession>A0ABR7QLI7</accession>
<dbReference type="SUPFAM" id="SSF103657">
    <property type="entry name" value="BAR/IMD domain-like"/>
    <property type="match status" value="1"/>
</dbReference>
<comment type="caution">
    <text evidence="2">The sequence shown here is derived from an EMBL/GenBank/DDBJ whole genome shotgun (WGS) entry which is preliminary data.</text>
</comment>
<feature type="compositionally biased region" description="Basic and acidic residues" evidence="1">
    <location>
        <begin position="67"/>
        <end position="121"/>
    </location>
</feature>
<name>A0ABR7QLI7_9FLAO</name>
<keyword evidence="3" id="KW-1185">Reference proteome</keyword>
<dbReference type="InterPro" id="IPR027267">
    <property type="entry name" value="AH/BAR_dom_sf"/>
</dbReference>